<accession>A0A3P7YK46</accession>
<dbReference type="AlphaFoldDB" id="A0A183FT54"/>
<name>A0A183FT54_HELPZ</name>
<dbReference type="EMBL" id="UZAH01027023">
    <property type="protein sequence ID" value="VDO87841.1"/>
    <property type="molecule type" value="Genomic_DNA"/>
</dbReference>
<sequence length="123" mass="13295">MWKAADDYGLCESIKESAFRVNDRNGRDDKLKNLPDLVETTLLGTVADVFRASTASTIARGVQHIYGSPCTVADVFGTSTASPGTTSMFSNRTVTDVFGTSTASPGTMSMFNNRFQYVPPLQL</sequence>
<protein>
    <submittedName>
        <fullName evidence="1 3">Uncharacterized protein</fullName>
    </submittedName>
</protein>
<dbReference type="OrthoDB" id="283815at2759"/>
<accession>A0A183FT54</accession>
<keyword evidence="2" id="KW-1185">Reference proteome</keyword>
<proteinExistence type="predicted"/>
<reference evidence="3" key="2">
    <citation type="submission" date="2019-09" db="UniProtKB">
        <authorList>
            <consortium name="WormBaseParasite"/>
        </authorList>
    </citation>
    <scope>IDENTIFICATION</scope>
</reference>
<evidence type="ECO:0000313" key="1">
    <source>
        <dbReference type="EMBL" id="VDO87841.1"/>
    </source>
</evidence>
<dbReference type="Proteomes" id="UP000050761">
    <property type="component" value="Unassembled WGS sequence"/>
</dbReference>
<organism evidence="2 3">
    <name type="scientific">Heligmosomoides polygyrus</name>
    <name type="common">Parasitic roundworm</name>
    <dbReference type="NCBI Taxonomy" id="6339"/>
    <lineage>
        <taxon>Eukaryota</taxon>
        <taxon>Metazoa</taxon>
        <taxon>Ecdysozoa</taxon>
        <taxon>Nematoda</taxon>
        <taxon>Chromadorea</taxon>
        <taxon>Rhabditida</taxon>
        <taxon>Rhabditina</taxon>
        <taxon>Rhabditomorpha</taxon>
        <taxon>Strongyloidea</taxon>
        <taxon>Heligmosomidae</taxon>
        <taxon>Heligmosomoides</taxon>
    </lineage>
</organism>
<reference evidence="1 2" key="1">
    <citation type="submission" date="2018-11" db="EMBL/GenBank/DDBJ databases">
        <authorList>
            <consortium name="Pathogen Informatics"/>
        </authorList>
    </citation>
    <scope>NUCLEOTIDE SEQUENCE [LARGE SCALE GENOMIC DNA]</scope>
</reference>
<evidence type="ECO:0000313" key="3">
    <source>
        <dbReference type="WBParaSite" id="HPBE_0001121201-mRNA-1"/>
    </source>
</evidence>
<dbReference type="WBParaSite" id="HPBE_0001121201-mRNA-1">
    <property type="protein sequence ID" value="HPBE_0001121201-mRNA-1"/>
    <property type="gene ID" value="HPBE_0001121201"/>
</dbReference>
<evidence type="ECO:0000313" key="2">
    <source>
        <dbReference type="Proteomes" id="UP000050761"/>
    </source>
</evidence>
<gene>
    <name evidence="1" type="ORF">HPBE_LOCUS11213</name>
</gene>